<dbReference type="EMBL" id="JADEYR010000001">
    <property type="protein sequence ID" value="MBE9402713.1"/>
    <property type="molecule type" value="Genomic_DNA"/>
</dbReference>
<feature type="compositionally biased region" description="Polar residues" evidence="1">
    <location>
        <begin position="183"/>
        <end position="193"/>
    </location>
</feature>
<comment type="caution">
    <text evidence="4">The sequence shown here is derived from an EMBL/GenBank/DDBJ whole genome shotgun (WGS) entry which is preliminary data.</text>
</comment>
<reference evidence="4 5" key="1">
    <citation type="submission" date="2020-10" db="EMBL/GenBank/DDBJ databases">
        <title>Draft genome and description of Brachybacterium epidermidis sp nov.</title>
        <authorList>
            <person name="Boxberger M."/>
            <person name="La Scola B."/>
        </authorList>
    </citation>
    <scope>NUCLEOTIDE SEQUENCE [LARGE SCALE GENOMIC DNA]</scope>
    <source>
        <strain evidence="4 5">Marseille-Q2903</strain>
    </source>
</reference>
<evidence type="ECO:0000259" key="3">
    <source>
        <dbReference type="Pfam" id="PF11181"/>
    </source>
</evidence>
<sequence>MTQPKNSPLNSQLFRLEYPRSLGTYATYAEVQAVVDTLADKQFPVQHTLIVGTDLKLMERVTGRQTWGRVILGGILSGAWMGLFIGILFALFAPQPQVTVISSVLIGIVFFTIWSVIGYAASGGKRDFTSMTSTIPMQYELLVEHRHADEARRLLVEEGAAQPFPRQSAAPLPHAELPGQPPEGQSHQGQSHQDVLHQDALHQGGPSADGWGHTQAQPGSDRGRHAQGRYGQPAADAPADPGSERSRPTNRRSFGQPAPQDPVVPVHPEDKTPGQPER</sequence>
<dbReference type="RefSeq" id="WP_193864428.1">
    <property type="nucleotide sequence ID" value="NZ_JADEYR010000001.1"/>
</dbReference>
<evidence type="ECO:0000256" key="2">
    <source>
        <dbReference type="SAM" id="Phobius"/>
    </source>
</evidence>
<feature type="domain" description="General stress protein 17M-like" evidence="3">
    <location>
        <begin position="21"/>
        <end position="100"/>
    </location>
</feature>
<dbReference type="InterPro" id="IPR025889">
    <property type="entry name" value="GSP17M-like_dom"/>
</dbReference>
<feature type="region of interest" description="Disordered" evidence="1">
    <location>
        <begin position="165"/>
        <end position="278"/>
    </location>
</feature>
<keyword evidence="2" id="KW-0472">Membrane</keyword>
<dbReference type="Pfam" id="PF11181">
    <property type="entry name" value="YflT"/>
    <property type="match status" value="1"/>
</dbReference>
<evidence type="ECO:0000256" key="1">
    <source>
        <dbReference type="SAM" id="MobiDB-lite"/>
    </source>
</evidence>
<dbReference type="Proteomes" id="UP000644727">
    <property type="component" value="Unassembled WGS sequence"/>
</dbReference>
<proteinExistence type="predicted"/>
<organism evidence="4 5">
    <name type="scientific">Brachybacterium epidermidis</name>
    <dbReference type="NCBI Taxonomy" id="2781983"/>
    <lineage>
        <taxon>Bacteria</taxon>
        <taxon>Bacillati</taxon>
        <taxon>Actinomycetota</taxon>
        <taxon>Actinomycetes</taxon>
        <taxon>Micrococcales</taxon>
        <taxon>Dermabacteraceae</taxon>
        <taxon>Brachybacterium</taxon>
    </lineage>
</organism>
<keyword evidence="2" id="KW-0812">Transmembrane</keyword>
<gene>
    <name evidence="4" type="ORF">IOE58_00330</name>
</gene>
<name>A0ABR9VWZ8_9MICO</name>
<feature type="compositionally biased region" description="Basic and acidic residues" evidence="1">
    <location>
        <begin position="267"/>
        <end position="278"/>
    </location>
</feature>
<accession>A0ABR9VWZ8</accession>
<keyword evidence="2" id="KW-1133">Transmembrane helix</keyword>
<feature type="transmembrane region" description="Helical" evidence="2">
    <location>
        <begin position="98"/>
        <end position="121"/>
    </location>
</feature>
<evidence type="ECO:0000313" key="4">
    <source>
        <dbReference type="EMBL" id="MBE9402713.1"/>
    </source>
</evidence>
<keyword evidence="5" id="KW-1185">Reference proteome</keyword>
<feature type="transmembrane region" description="Helical" evidence="2">
    <location>
        <begin position="70"/>
        <end position="92"/>
    </location>
</feature>
<protein>
    <recommendedName>
        <fullName evidence="3">General stress protein 17M-like domain-containing protein</fullName>
    </recommendedName>
</protein>
<evidence type="ECO:0000313" key="5">
    <source>
        <dbReference type="Proteomes" id="UP000644727"/>
    </source>
</evidence>